<dbReference type="Proteomes" id="UP000185490">
    <property type="component" value="Chromosome"/>
</dbReference>
<protein>
    <recommendedName>
        <fullName evidence="3">ABC transporter ATP-binding protein</fullName>
    </recommendedName>
</protein>
<keyword evidence="2" id="KW-1185">Reference proteome</keyword>
<name>A0ABN4UXV3_9BACT</name>
<proteinExistence type="predicted"/>
<dbReference type="RefSeq" id="WP_012057022.1">
    <property type="nucleotide sequence ID" value="NZ_CP007389.1"/>
</dbReference>
<dbReference type="EMBL" id="CP007389">
    <property type="protein sequence ID" value="APT74854.1"/>
    <property type="molecule type" value="Genomic_DNA"/>
</dbReference>
<evidence type="ECO:0000313" key="2">
    <source>
        <dbReference type="Proteomes" id="UP000185490"/>
    </source>
</evidence>
<gene>
    <name evidence="1" type="ORF">BW47_04310</name>
</gene>
<reference evidence="1 2" key="1">
    <citation type="submission" date="2014-02" db="EMBL/GenBank/DDBJ databases">
        <title>Diversity of Thermotogales isolates from hydrothermal vents.</title>
        <authorList>
            <person name="Haverkamp T.H.A."/>
            <person name="Lossouarn J."/>
            <person name="Geslin C."/>
            <person name="Nesbo C.L."/>
        </authorList>
    </citation>
    <scope>NUCLEOTIDE SEQUENCE [LARGE SCALE GENOMIC DNA]</scope>
    <source>
        <strain evidence="1 2">431</strain>
    </source>
</reference>
<organism evidence="1 2">
    <name type="scientific">Thermosipho melanesiensis</name>
    <dbReference type="NCBI Taxonomy" id="46541"/>
    <lineage>
        <taxon>Bacteria</taxon>
        <taxon>Thermotogati</taxon>
        <taxon>Thermotogota</taxon>
        <taxon>Thermotogae</taxon>
        <taxon>Thermotogales</taxon>
        <taxon>Fervidobacteriaceae</taxon>
        <taxon>Thermosipho</taxon>
    </lineage>
</organism>
<evidence type="ECO:0008006" key="3">
    <source>
        <dbReference type="Google" id="ProtNLM"/>
    </source>
</evidence>
<sequence>MILKEEKIFKKLNEDGITIVIVTHVPEFESLGNYYNVYLRDGLIQEEGFYDCWDDKRSFKIVTLR</sequence>
<accession>A0ABN4UXV3</accession>
<evidence type="ECO:0000313" key="1">
    <source>
        <dbReference type="EMBL" id="APT74854.1"/>
    </source>
</evidence>